<feature type="domain" description="HTH cro/C1-type" evidence="2">
    <location>
        <begin position="71"/>
        <end position="96"/>
    </location>
</feature>
<dbReference type="Gene3D" id="1.10.10.60">
    <property type="entry name" value="Homeodomain-like"/>
    <property type="match status" value="1"/>
</dbReference>
<sequence>MNDPTAPSGPADLAGLSPDERDRRLKQAYEAGGTSIQALARASGLPYTTVWESLQRTGATRPQDGVTDAELRRLKQDEGLTLQQIARRVGLSRGTVHRRLSRAGVPMRRGPRPREKTVDTSGLPRPPRPSVHSAAVSLAMAVVCGAGDFELAVRFGGRPGALDHRLARHGLPRVSALRRQALAAGSALGTSVEELALRFGMEAAEVRELLDEAREQRSAVLSPLETPDATEGRACAALCRLGAGLAPALNALDPPPMSGGWVGEVDAVPRGVERVAVAAGEARRALRDVVYALENLEPALKEVDAVPVEPPDRCLTTADPDAARGLHRRRRAAAAQHGLSPEVMVALRTGRLIARSRRNLHLVADAALDTRLGGDEARSARVLAEAVRAYLAPRPDRHLRALRLLAAGGRAPLQESDAECRGDGPPGKAPAAG</sequence>
<dbReference type="PROSITE" id="PS50943">
    <property type="entry name" value="HTH_CROC1"/>
    <property type="match status" value="1"/>
</dbReference>
<reference evidence="3 4" key="1">
    <citation type="submission" date="2020-08" db="EMBL/GenBank/DDBJ databases">
        <title>Sequencing the genomes of 1000 actinobacteria strains.</title>
        <authorList>
            <person name="Klenk H.-P."/>
        </authorList>
    </citation>
    <scope>NUCLEOTIDE SEQUENCE [LARGE SCALE GENOMIC DNA]</scope>
    <source>
        <strain evidence="3 4">DSM 44551</strain>
    </source>
</reference>
<name>A0A7W8QV54_9ACTN</name>
<dbReference type="Pfam" id="PF13412">
    <property type="entry name" value="HTH_24"/>
    <property type="match status" value="1"/>
</dbReference>
<keyword evidence="4" id="KW-1185">Reference proteome</keyword>
<evidence type="ECO:0000313" key="3">
    <source>
        <dbReference type="EMBL" id="MBB5436251.1"/>
    </source>
</evidence>
<evidence type="ECO:0000256" key="1">
    <source>
        <dbReference type="SAM" id="MobiDB-lite"/>
    </source>
</evidence>
<evidence type="ECO:0000259" key="2">
    <source>
        <dbReference type="PROSITE" id="PS50943"/>
    </source>
</evidence>
<proteinExistence type="predicted"/>
<comment type="caution">
    <text evidence="3">The sequence shown here is derived from an EMBL/GenBank/DDBJ whole genome shotgun (WGS) entry which is preliminary data.</text>
</comment>
<feature type="region of interest" description="Disordered" evidence="1">
    <location>
        <begin position="103"/>
        <end position="130"/>
    </location>
</feature>
<accession>A0A7W8QV54</accession>
<dbReference type="Proteomes" id="UP000572635">
    <property type="component" value="Unassembled WGS sequence"/>
</dbReference>
<dbReference type="EMBL" id="JACHDB010000002">
    <property type="protein sequence ID" value="MBB5436251.1"/>
    <property type="molecule type" value="Genomic_DNA"/>
</dbReference>
<dbReference type="SUPFAM" id="SSF88659">
    <property type="entry name" value="Sigma3 and sigma4 domains of RNA polymerase sigma factors"/>
    <property type="match status" value="1"/>
</dbReference>
<dbReference type="InterPro" id="IPR013324">
    <property type="entry name" value="RNA_pol_sigma_r3/r4-like"/>
</dbReference>
<feature type="region of interest" description="Disordered" evidence="1">
    <location>
        <begin position="413"/>
        <end position="433"/>
    </location>
</feature>
<gene>
    <name evidence="3" type="ORF">HDA36_006399</name>
</gene>
<protein>
    <submittedName>
        <fullName evidence="3">Transposase</fullName>
    </submittedName>
</protein>
<organism evidence="3 4">
    <name type="scientific">Nocardiopsis composta</name>
    <dbReference type="NCBI Taxonomy" id="157465"/>
    <lineage>
        <taxon>Bacteria</taxon>
        <taxon>Bacillati</taxon>
        <taxon>Actinomycetota</taxon>
        <taxon>Actinomycetes</taxon>
        <taxon>Streptosporangiales</taxon>
        <taxon>Nocardiopsidaceae</taxon>
        <taxon>Nocardiopsis</taxon>
    </lineage>
</organism>
<dbReference type="AlphaFoldDB" id="A0A7W8QV54"/>
<dbReference type="RefSeq" id="WP_184399630.1">
    <property type="nucleotide sequence ID" value="NZ_BAAAJD010000109.1"/>
</dbReference>
<dbReference type="InterPro" id="IPR001387">
    <property type="entry name" value="Cro/C1-type_HTH"/>
</dbReference>
<evidence type="ECO:0000313" key="4">
    <source>
        <dbReference type="Proteomes" id="UP000572635"/>
    </source>
</evidence>